<keyword evidence="6 7" id="KW-0472">Membrane</keyword>
<accession>A0A7W3JF91</accession>
<keyword evidence="5 7" id="KW-1133">Transmembrane helix</keyword>
<feature type="transmembrane region" description="Helical" evidence="7">
    <location>
        <begin position="63"/>
        <end position="82"/>
    </location>
</feature>
<evidence type="ECO:0000313" key="8">
    <source>
        <dbReference type="EMBL" id="MBA8811749.1"/>
    </source>
</evidence>
<evidence type="ECO:0000256" key="4">
    <source>
        <dbReference type="ARBA" id="ARBA00022692"/>
    </source>
</evidence>
<proteinExistence type="inferred from homology"/>
<evidence type="ECO:0000256" key="2">
    <source>
        <dbReference type="ARBA" id="ARBA00011006"/>
    </source>
</evidence>
<evidence type="ECO:0000256" key="7">
    <source>
        <dbReference type="SAM" id="Phobius"/>
    </source>
</evidence>
<feature type="transmembrane region" description="Helical" evidence="7">
    <location>
        <begin position="27"/>
        <end position="51"/>
    </location>
</feature>
<dbReference type="PANTHER" id="PTHR33884:SF3">
    <property type="entry name" value="UPF0410 PROTEIN YMGE"/>
    <property type="match status" value="1"/>
</dbReference>
<evidence type="ECO:0000256" key="3">
    <source>
        <dbReference type="ARBA" id="ARBA00022475"/>
    </source>
</evidence>
<dbReference type="RefSeq" id="WP_182620912.1">
    <property type="nucleotide sequence ID" value="NZ_BAAATF010000009.1"/>
</dbReference>
<gene>
    <name evidence="8" type="ORF">FHX71_005767</name>
</gene>
<evidence type="ECO:0000256" key="1">
    <source>
        <dbReference type="ARBA" id="ARBA00004651"/>
    </source>
</evidence>
<protein>
    <submittedName>
        <fullName evidence="8">Putative membrane protein YeaQ/YmgE (Transglycosylase-associated protein family)</fullName>
    </submittedName>
</protein>
<name>A0A7W3JF91_9MICO</name>
<evidence type="ECO:0000256" key="6">
    <source>
        <dbReference type="ARBA" id="ARBA00023136"/>
    </source>
</evidence>
<dbReference type="Proteomes" id="UP000540568">
    <property type="component" value="Unassembled WGS sequence"/>
</dbReference>
<evidence type="ECO:0000256" key="5">
    <source>
        <dbReference type="ARBA" id="ARBA00022989"/>
    </source>
</evidence>
<keyword evidence="9" id="KW-1185">Reference proteome</keyword>
<sequence length="88" mass="9494">MGFWAFLILGLIAGVIARIVIPGKQPGGFWVTLLLGVLGAMLGGWLGGLLFNISFDAFWSWSTWLFAVIGSIIVILIAQAIFGRRKTA</sequence>
<comment type="similarity">
    <text evidence="2">Belongs to the UPF0410 family.</text>
</comment>
<dbReference type="Pfam" id="PF04226">
    <property type="entry name" value="Transgly_assoc"/>
    <property type="match status" value="1"/>
</dbReference>
<dbReference type="AlphaFoldDB" id="A0A7W3JF91"/>
<dbReference type="EMBL" id="JACGWV010000004">
    <property type="protein sequence ID" value="MBA8811749.1"/>
    <property type="molecule type" value="Genomic_DNA"/>
</dbReference>
<keyword evidence="4 7" id="KW-0812">Transmembrane</keyword>
<dbReference type="PANTHER" id="PTHR33884">
    <property type="entry name" value="UPF0410 PROTEIN YMGE"/>
    <property type="match status" value="1"/>
</dbReference>
<dbReference type="GO" id="GO:0005886">
    <property type="term" value="C:plasma membrane"/>
    <property type="evidence" value="ECO:0007669"/>
    <property type="project" value="UniProtKB-SubCell"/>
</dbReference>
<keyword evidence="3" id="KW-1003">Cell membrane</keyword>
<organism evidence="8 9">
    <name type="scientific">Promicromonospora sukumoe</name>
    <dbReference type="NCBI Taxonomy" id="88382"/>
    <lineage>
        <taxon>Bacteria</taxon>
        <taxon>Bacillati</taxon>
        <taxon>Actinomycetota</taxon>
        <taxon>Actinomycetes</taxon>
        <taxon>Micrococcales</taxon>
        <taxon>Promicromonosporaceae</taxon>
        <taxon>Promicromonospora</taxon>
    </lineage>
</organism>
<reference evidence="8 9" key="1">
    <citation type="submission" date="2020-07" db="EMBL/GenBank/DDBJ databases">
        <title>Sequencing the genomes of 1000 actinobacteria strains.</title>
        <authorList>
            <person name="Klenk H.-P."/>
        </authorList>
    </citation>
    <scope>NUCLEOTIDE SEQUENCE [LARGE SCALE GENOMIC DNA]</scope>
    <source>
        <strain evidence="8 9">DSM 44121</strain>
    </source>
</reference>
<evidence type="ECO:0000313" key="9">
    <source>
        <dbReference type="Proteomes" id="UP000540568"/>
    </source>
</evidence>
<comment type="subcellular location">
    <subcellularLocation>
        <location evidence="1">Cell membrane</location>
        <topology evidence="1">Multi-pass membrane protein</topology>
    </subcellularLocation>
</comment>
<comment type="caution">
    <text evidence="8">The sequence shown here is derived from an EMBL/GenBank/DDBJ whole genome shotgun (WGS) entry which is preliminary data.</text>
</comment>
<dbReference type="InterPro" id="IPR007341">
    <property type="entry name" value="Transgly_assoc"/>
</dbReference>